<evidence type="ECO:0008006" key="4">
    <source>
        <dbReference type="Google" id="ProtNLM"/>
    </source>
</evidence>
<dbReference type="Gene3D" id="2.60.40.10">
    <property type="entry name" value="Immunoglobulins"/>
    <property type="match status" value="2"/>
</dbReference>
<sequence length="940" mass="101026">MAGRLMVAVSLLVTAAADQAPLTASQVATLAYNKGFRGGSLMAAIAVASAESSFDPDAVCNNLQEIDGANQPIFYPNGKPKIATISTYDGTMLPLNQIYNLSSGGRGKVIGHCRGLWQINSMHYGGISNAATFDPAVAVGHAWDITRGGGSWAMWTSVMTGSAWQPARLAMARAAARAIDPTVLPENVAAGTRIRAWTSGGAVRATAGGAFIRSVRQGDTGTILAGPVMASITQKIHTSQHLWYRIQWDHGTTGWCVEEYLTQNPSAVQIASQAYNPFPENGKVRLPIHQVNLQWNIGANTKEIRLRFGTDPALATPDTVKLTGGFQTAWTASGLQNYQNYYWRVDSVSGNGTLVQGPTWTFRTVPVAPQPVTLSNITVTPKPAGVGQMITIRGLASSPGPQPVIIGASVGTRSDPDRDLVFNVPGGNVPTQFTRTFQLPADLGFGSYELVVAAWQDADGNNTIEFGDPRITQATVPAGVVIGDVTLPGIANLSASSATHLPNQAIQLSATATDSGGSGLAGVYFYRAIAESNPVNWMVVAYRPATGNGPVTLTAQDNPPTEGLYWYEMEAVDAGGNRRRLAAPAPVRIQIPDLAPPVATWVNPENGMTIGGGITVTGQATDDRSVASVYYRVNGGAWVQVFQNFYQWSASVNLQPGSNLIEMRAVDIVGKSSQIEPLYLYSTGGGPSVFDERIDFNGNQLGSHWQVDASGPFDNGIANERLQATQGNTAAIRTNKTVPANTIGVELRFAADSGSGVYWQDNASREWRIALKQNQNMLEVGYLGAVQNVAIPGGFSQQSRIRTLWRDGHIEIEFVLQGQQQPIAHDLAFPLLKLSNLTGMMEFRVQADFSNSATMDDIQLRALRPWDRFVIERHSMKSGQNSKLRWPSFAGRSYAIETSPTMGANTWTEAGQVLSQGLVTEQTFTMPAGKRRFVRVRELP</sequence>
<reference evidence="2 3" key="1">
    <citation type="submission" date="2020-04" db="EMBL/GenBank/DDBJ databases">
        <title>Luteolibacter sp. G-1-1-1 isolated from soil.</title>
        <authorList>
            <person name="Dahal R.H."/>
        </authorList>
    </citation>
    <scope>NUCLEOTIDE SEQUENCE [LARGE SCALE GENOMIC DNA]</scope>
    <source>
        <strain evidence="2 3">G-1-1-1</strain>
    </source>
</reference>
<name>A0A858RHN7_9BACT</name>
<dbReference type="EMBL" id="CP051774">
    <property type="protein sequence ID" value="QJE96696.1"/>
    <property type="molecule type" value="Genomic_DNA"/>
</dbReference>
<organism evidence="2 3">
    <name type="scientific">Luteolibacter luteus</name>
    <dbReference type="NCBI Taxonomy" id="2728835"/>
    <lineage>
        <taxon>Bacteria</taxon>
        <taxon>Pseudomonadati</taxon>
        <taxon>Verrucomicrobiota</taxon>
        <taxon>Verrucomicrobiia</taxon>
        <taxon>Verrucomicrobiales</taxon>
        <taxon>Verrucomicrobiaceae</taxon>
        <taxon>Luteolibacter</taxon>
    </lineage>
</organism>
<feature type="signal peptide" evidence="1">
    <location>
        <begin position="1"/>
        <end position="19"/>
    </location>
</feature>
<dbReference type="Pfam" id="PF17957">
    <property type="entry name" value="Big_7"/>
    <property type="match status" value="1"/>
</dbReference>
<feature type="chain" id="PRO_5032767202" description="SH3b domain-containing protein" evidence="1">
    <location>
        <begin position="20"/>
        <end position="940"/>
    </location>
</feature>
<protein>
    <recommendedName>
        <fullName evidence="4">SH3b domain-containing protein</fullName>
    </recommendedName>
</protein>
<dbReference type="KEGG" id="luo:HHL09_13190"/>
<dbReference type="AlphaFoldDB" id="A0A858RHN7"/>
<evidence type="ECO:0000256" key="1">
    <source>
        <dbReference type="SAM" id="SignalP"/>
    </source>
</evidence>
<gene>
    <name evidence="2" type="ORF">HHL09_13190</name>
</gene>
<dbReference type="InterPro" id="IPR013783">
    <property type="entry name" value="Ig-like_fold"/>
</dbReference>
<evidence type="ECO:0000313" key="3">
    <source>
        <dbReference type="Proteomes" id="UP000501812"/>
    </source>
</evidence>
<keyword evidence="3" id="KW-1185">Reference proteome</keyword>
<dbReference type="RefSeq" id="WP_169455097.1">
    <property type="nucleotide sequence ID" value="NZ_CP051774.1"/>
</dbReference>
<evidence type="ECO:0000313" key="2">
    <source>
        <dbReference type="EMBL" id="QJE96696.1"/>
    </source>
</evidence>
<proteinExistence type="predicted"/>
<dbReference type="Proteomes" id="UP000501812">
    <property type="component" value="Chromosome"/>
</dbReference>
<accession>A0A858RHN7</accession>
<keyword evidence="1" id="KW-0732">Signal</keyword>